<sequence length="456" mass="49996">MTSKWSQLWTLITTHKDPISSTSTSTNSMLPPSSSLTQSSLRRIIKSLSLLTFFSILLYALYIHFQPSIIPQTPDIPEPDLPPSPEDSYKSIYGYPPTNPTIPPLHIHDPSILYDLSTNTYYAYGSGPHIPIHTAPTLQGPWTKAGTVLDADSILPKGDRKAPWAPTALLHDGTFYVFYATSHSGCRDSAIGVATSTTPGPGGWEDHGAIAISGRGERGKEFPFDRANAIDVSVVVDYTDTDTTHNPTSSSSDGGKEGRKGKGYMTFGSFWTGIWQVPLKPNLLHMDKNGEEKAEEEETTRVKHLAHEPMAIHPPTKKADGLCGDTTGMHPVEGAFISYHEPWWYLWFSWGKCCNFDPEKLPKAGLEYSIRVGRSSSPQGPFVDKDGKDLVDGGGEIVYGSNGDVYAPGGQGVLSGEVEGDVLYYHYLNKSVGYEFKEARLGYNYLKYVGGWPVPL</sequence>
<evidence type="ECO:0000256" key="10">
    <source>
        <dbReference type="ARBA" id="ARBA00023295"/>
    </source>
</evidence>
<dbReference type="AlphaFoldDB" id="A0A1L9UY60"/>
<dbReference type="GO" id="GO:0005576">
    <property type="term" value="C:extracellular region"/>
    <property type="evidence" value="ECO:0007669"/>
    <property type="project" value="UniProtKB-SubCell"/>
</dbReference>
<dbReference type="Gene3D" id="2.115.10.20">
    <property type="entry name" value="Glycosyl hydrolase domain, family 43"/>
    <property type="match status" value="1"/>
</dbReference>
<keyword evidence="5" id="KW-0858">Xylan degradation</keyword>
<evidence type="ECO:0000256" key="16">
    <source>
        <dbReference type="SAM" id="MobiDB-lite"/>
    </source>
</evidence>
<evidence type="ECO:0000256" key="1">
    <source>
        <dbReference type="ARBA" id="ARBA00004613"/>
    </source>
</evidence>
<evidence type="ECO:0000256" key="3">
    <source>
        <dbReference type="ARBA" id="ARBA00009865"/>
    </source>
</evidence>
<dbReference type="GO" id="GO:0004553">
    <property type="term" value="F:hydrolase activity, hydrolyzing O-glycosyl compounds"/>
    <property type="evidence" value="ECO:0007669"/>
    <property type="project" value="InterPro"/>
</dbReference>
<evidence type="ECO:0000256" key="11">
    <source>
        <dbReference type="ARBA" id="ARBA00023326"/>
    </source>
</evidence>
<evidence type="ECO:0000313" key="18">
    <source>
        <dbReference type="EMBL" id="OJJ76590.1"/>
    </source>
</evidence>
<dbReference type="GeneID" id="93576555"/>
<dbReference type="STRING" id="767769.A0A1L9UY60"/>
<evidence type="ECO:0000256" key="17">
    <source>
        <dbReference type="SAM" id="Phobius"/>
    </source>
</evidence>
<comment type="similarity">
    <text evidence="3 15">Belongs to the glycosyl hydrolase 43 family.</text>
</comment>
<evidence type="ECO:0000313" key="19">
    <source>
        <dbReference type="Proteomes" id="UP000184499"/>
    </source>
</evidence>
<dbReference type="EMBL" id="KV878680">
    <property type="protein sequence ID" value="OJJ76590.1"/>
    <property type="molecule type" value="Genomic_DNA"/>
</dbReference>
<feature type="site" description="Important for catalytic activity, responsible for pKa modulation of the active site Glu and correct orientation of both the proton donor and substrate" evidence="14">
    <location>
        <position position="231"/>
    </location>
</feature>
<keyword evidence="11" id="KW-0624">Polysaccharide degradation</keyword>
<dbReference type="PANTHER" id="PTHR43301:SF4">
    <property type="entry name" value="ARABINAN ENDO-1,5-ALPHA-L-ARABINOSIDASE B"/>
    <property type="match status" value="1"/>
</dbReference>
<keyword evidence="9" id="KW-0119">Carbohydrate metabolism</keyword>
<gene>
    <name evidence="18" type="ORF">ASPBRDRAFT_39086</name>
</gene>
<dbReference type="Pfam" id="PF04616">
    <property type="entry name" value="Glyco_hydro_43"/>
    <property type="match status" value="2"/>
</dbReference>
<evidence type="ECO:0000256" key="2">
    <source>
        <dbReference type="ARBA" id="ARBA00004834"/>
    </source>
</evidence>
<evidence type="ECO:0000256" key="9">
    <source>
        <dbReference type="ARBA" id="ARBA00023277"/>
    </source>
</evidence>
<keyword evidence="19" id="KW-1185">Reference proteome</keyword>
<evidence type="ECO:0000256" key="14">
    <source>
        <dbReference type="PIRSR" id="PIRSR606710-2"/>
    </source>
</evidence>
<feature type="active site" description="Proton donor" evidence="13">
    <location>
        <position position="333"/>
    </location>
</feature>
<evidence type="ECO:0000256" key="4">
    <source>
        <dbReference type="ARBA" id="ARBA00022525"/>
    </source>
</evidence>
<keyword evidence="6" id="KW-0732">Signal</keyword>
<name>A0A1L9UY60_ASPBC</name>
<evidence type="ECO:0000256" key="13">
    <source>
        <dbReference type="PIRSR" id="PIRSR606710-1"/>
    </source>
</evidence>
<proteinExistence type="inferred from homology"/>
<dbReference type="SUPFAM" id="SSF75005">
    <property type="entry name" value="Arabinanase/levansucrase/invertase"/>
    <property type="match status" value="1"/>
</dbReference>
<evidence type="ECO:0008006" key="20">
    <source>
        <dbReference type="Google" id="ProtNLM"/>
    </source>
</evidence>
<keyword evidence="10 15" id="KW-0326">Glycosidase</keyword>
<protein>
    <recommendedName>
        <fullName evidence="20">Arabinan endo-1,5-alpha-L-arabinosidase</fullName>
    </recommendedName>
</protein>
<feature type="region of interest" description="Disordered" evidence="16">
    <location>
        <begin position="240"/>
        <end position="259"/>
    </location>
</feature>
<evidence type="ECO:0000256" key="7">
    <source>
        <dbReference type="ARBA" id="ARBA00022801"/>
    </source>
</evidence>
<reference evidence="19" key="1">
    <citation type="journal article" date="2017" name="Genome Biol.">
        <title>Comparative genomics reveals high biological diversity and specific adaptations in the industrially and medically important fungal genus Aspergillus.</title>
        <authorList>
            <person name="de Vries R.P."/>
            <person name="Riley R."/>
            <person name="Wiebenga A."/>
            <person name="Aguilar-Osorio G."/>
            <person name="Amillis S."/>
            <person name="Uchima C.A."/>
            <person name="Anderluh G."/>
            <person name="Asadollahi M."/>
            <person name="Askin M."/>
            <person name="Barry K."/>
            <person name="Battaglia E."/>
            <person name="Bayram O."/>
            <person name="Benocci T."/>
            <person name="Braus-Stromeyer S.A."/>
            <person name="Caldana C."/>
            <person name="Canovas D."/>
            <person name="Cerqueira G.C."/>
            <person name="Chen F."/>
            <person name="Chen W."/>
            <person name="Choi C."/>
            <person name="Clum A."/>
            <person name="Dos Santos R.A."/>
            <person name="Damasio A.R."/>
            <person name="Diallinas G."/>
            <person name="Emri T."/>
            <person name="Fekete E."/>
            <person name="Flipphi M."/>
            <person name="Freyberg S."/>
            <person name="Gallo A."/>
            <person name="Gournas C."/>
            <person name="Habgood R."/>
            <person name="Hainaut M."/>
            <person name="Harispe M.L."/>
            <person name="Henrissat B."/>
            <person name="Hilden K.S."/>
            <person name="Hope R."/>
            <person name="Hossain A."/>
            <person name="Karabika E."/>
            <person name="Karaffa L."/>
            <person name="Karanyi Z."/>
            <person name="Krasevec N."/>
            <person name="Kuo A."/>
            <person name="Kusch H."/>
            <person name="LaButti K."/>
            <person name="Lagendijk E.L."/>
            <person name="Lapidus A."/>
            <person name="Levasseur A."/>
            <person name="Lindquist E."/>
            <person name="Lipzen A."/>
            <person name="Logrieco A.F."/>
            <person name="MacCabe A."/>
            <person name="Maekelae M.R."/>
            <person name="Malavazi I."/>
            <person name="Melin P."/>
            <person name="Meyer V."/>
            <person name="Mielnichuk N."/>
            <person name="Miskei M."/>
            <person name="Molnar A.P."/>
            <person name="Mule G."/>
            <person name="Ngan C.Y."/>
            <person name="Orejas M."/>
            <person name="Orosz E."/>
            <person name="Ouedraogo J.P."/>
            <person name="Overkamp K.M."/>
            <person name="Park H.-S."/>
            <person name="Perrone G."/>
            <person name="Piumi F."/>
            <person name="Punt P.J."/>
            <person name="Ram A.F."/>
            <person name="Ramon A."/>
            <person name="Rauscher S."/>
            <person name="Record E."/>
            <person name="Riano-Pachon D.M."/>
            <person name="Robert V."/>
            <person name="Roehrig J."/>
            <person name="Ruller R."/>
            <person name="Salamov A."/>
            <person name="Salih N.S."/>
            <person name="Samson R.A."/>
            <person name="Sandor E."/>
            <person name="Sanguinetti M."/>
            <person name="Schuetze T."/>
            <person name="Sepcic K."/>
            <person name="Shelest E."/>
            <person name="Sherlock G."/>
            <person name="Sophianopoulou V."/>
            <person name="Squina F.M."/>
            <person name="Sun H."/>
            <person name="Susca A."/>
            <person name="Todd R.B."/>
            <person name="Tsang A."/>
            <person name="Unkles S.E."/>
            <person name="van de Wiele N."/>
            <person name="van Rossen-Uffink D."/>
            <person name="Oliveira J.V."/>
            <person name="Vesth T.C."/>
            <person name="Visser J."/>
            <person name="Yu J.-H."/>
            <person name="Zhou M."/>
            <person name="Andersen M.R."/>
            <person name="Archer D.B."/>
            <person name="Baker S.E."/>
            <person name="Benoit I."/>
            <person name="Brakhage A.A."/>
            <person name="Braus G.H."/>
            <person name="Fischer R."/>
            <person name="Frisvad J.C."/>
            <person name="Goldman G.H."/>
            <person name="Houbraken J."/>
            <person name="Oakley B."/>
            <person name="Pocsi I."/>
            <person name="Scazzocchio C."/>
            <person name="Seiboth B."/>
            <person name="vanKuyk P.A."/>
            <person name="Wortman J."/>
            <person name="Dyer P.S."/>
            <person name="Grigoriev I.V."/>
        </authorList>
    </citation>
    <scope>NUCLEOTIDE SEQUENCE [LARGE SCALE GENOMIC DNA]</scope>
    <source>
        <strain evidence="19">CBS 101740 / IMI 381727 / IBT 21946</strain>
    </source>
</reference>
<comment type="pathway">
    <text evidence="2">Glycan metabolism; L-arabinan degradation.</text>
</comment>
<evidence type="ECO:0000256" key="8">
    <source>
        <dbReference type="ARBA" id="ARBA00023180"/>
    </source>
</evidence>
<keyword evidence="8" id="KW-0325">Glycoprotein</keyword>
<dbReference type="GO" id="GO:0045493">
    <property type="term" value="P:xylan catabolic process"/>
    <property type="evidence" value="ECO:0007669"/>
    <property type="project" value="UniProtKB-KW"/>
</dbReference>
<dbReference type="Proteomes" id="UP000184499">
    <property type="component" value="Unassembled WGS sequence"/>
</dbReference>
<dbReference type="PANTHER" id="PTHR43301">
    <property type="entry name" value="ARABINAN ENDO-1,5-ALPHA-L-ARABINOSIDASE"/>
    <property type="match status" value="1"/>
</dbReference>
<dbReference type="OrthoDB" id="195678at2759"/>
<comment type="function">
    <text evidence="12">Endo-1,5-alpha-L-arabinanase involved in degradation of pectin. Its preferred substrate is linear 1,5-alpha-L-arabinan.</text>
</comment>
<keyword evidence="17" id="KW-0472">Membrane</keyword>
<evidence type="ECO:0000256" key="6">
    <source>
        <dbReference type="ARBA" id="ARBA00022729"/>
    </source>
</evidence>
<evidence type="ECO:0000256" key="15">
    <source>
        <dbReference type="RuleBase" id="RU361187"/>
    </source>
</evidence>
<dbReference type="RefSeq" id="XP_067483837.1">
    <property type="nucleotide sequence ID" value="XM_067624067.1"/>
</dbReference>
<evidence type="ECO:0000256" key="5">
    <source>
        <dbReference type="ARBA" id="ARBA00022651"/>
    </source>
</evidence>
<keyword evidence="17" id="KW-1133">Transmembrane helix</keyword>
<dbReference type="CDD" id="cd18831">
    <property type="entry name" value="GH43_AnAbnA-like"/>
    <property type="match status" value="1"/>
</dbReference>
<feature type="transmembrane region" description="Helical" evidence="17">
    <location>
        <begin position="48"/>
        <end position="65"/>
    </location>
</feature>
<comment type="subcellular location">
    <subcellularLocation>
        <location evidence="1">Secreted</location>
    </subcellularLocation>
</comment>
<dbReference type="InterPro" id="IPR050727">
    <property type="entry name" value="GH43_arabinanases"/>
</dbReference>
<keyword evidence="7 15" id="KW-0378">Hydrolase</keyword>
<dbReference type="InterPro" id="IPR023296">
    <property type="entry name" value="Glyco_hydro_beta-prop_sf"/>
</dbReference>
<dbReference type="InterPro" id="IPR006710">
    <property type="entry name" value="Glyco_hydro_43"/>
</dbReference>
<dbReference type="OMA" id="KAPWAPT"/>
<keyword evidence="17" id="KW-0812">Transmembrane</keyword>
<evidence type="ECO:0000256" key="12">
    <source>
        <dbReference type="ARBA" id="ARBA00025221"/>
    </source>
</evidence>
<dbReference type="VEuPathDB" id="FungiDB:ASPBRDRAFT_39086"/>
<accession>A0A1L9UY60</accession>
<feature type="active site" description="Proton acceptor" evidence="13">
    <location>
        <position position="109"/>
    </location>
</feature>
<keyword evidence="4" id="KW-0964">Secreted</keyword>
<organism evidence="18 19">
    <name type="scientific">Aspergillus brasiliensis (strain CBS 101740 / IMI 381727 / IBT 21946)</name>
    <dbReference type="NCBI Taxonomy" id="767769"/>
    <lineage>
        <taxon>Eukaryota</taxon>
        <taxon>Fungi</taxon>
        <taxon>Dikarya</taxon>
        <taxon>Ascomycota</taxon>
        <taxon>Pezizomycotina</taxon>
        <taxon>Eurotiomycetes</taxon>
        <taxon>Eurotiomycetidae</taxon>
        <taxon>Eurotiales</taxon>
        <taxon>Aspergillaceae</taxon>
        <taxon>Aspergillus</taxon>
        <taxon>Aspergillus subgen. Circumdati</taxon>
    </lineage>
</organism>